<protein>
    <recommendedName>
        <fullName evidence="5">Copper transport protein</fullName>
    </recommendedName>
</protein>
<keyword evidence="8" id="KW-1185">Reference proteome</keyword>
<reference evidence="8" key="2">
    <citation type="submission" date="2015-01" db="EMBL/GenBank/DDBJ databases">
        <title>Evolutionary Origins and Diversification of the Mycorrhizal Mutualists.</title>
        <authorList>
            <consortium name="DOE Joint Genome Institute"/>
            <consortium name="Mycorrhizal Genomics Consortium"/>
            <person name="Kohler A."/>
            <person name="Kuo A."/>
            <person name="Nagy L.G."/>
            <person name="Floudas D."/>
            <person name="Copeland A."/>
            <person name="Barry K.W."/>
            <person name="Cichocki N."/>
            <person name="Veneault-Fourrey C."/>
            <person name="LaButti K."/>
            <person name="Lindquist E.A."/>
            <person name="Lipzen A."/>
            <person name="Lundell T."/>
            <person name="Morin E."/>
            <person name="Murat C."/>
            <person name="Riley R."/>
            <person name="Ohm R."/>
            <person name="Sun H."/>
            <person name="Tunlid A."/>
            <person name="Henrissat B."/>
            <person name="Grigoriev I.V."/>
            <person name="Hibbett D.S."/>
            <person name="Martin F."/>
        </authorList>
    </citation>
    <scope>NUCLEOTIDE SEQUENCE [LARGE SCALE GENOMIC DNA]</scope>
    <source>
        <strain evidence="8">F 1598</strain>
    </source>
</reference>
<dbReference type="Proteomes" id="UP000054166">
    <property type="component" value="Unassembled WGS sequence"/>
</dbReference>
<feature type="transmembrane region" description="Helical" evidence="5">
    <location>
        <begin position="20"/>
        <end position="39"/>
    </location>
</feature>
<dbReference type="GO" id="GO:0005886">
    <property type="term" value="C:plasma membrane"/>
    <property type="evidence" value="ECO:0007669"/>
    <property type="project" value="TreeGrafter"/>
</dbReference>
<dbReference type="OrthoDB" id="73901at2759"/>
<evidence type="ECO:0000256" key="3">
    <source>
        <dbReference type="ARBA" id="ARBA00022989"/>
    </source>
</evidence>
<evidence type="ECO:0000313" key="8">
    <source>
        <dbReference type="Proteomes" id="UP000054166"/>
    </source>
</evidence>
<dbReference type="InParanoid" id="A0A0C3APD8"/>
<sequence length="138" mass="14869">MIPWFHFGGGDNLLFESLHPSSQGAIAGACIVLVIVALLERWVAATRATLETRWRKRSAAATEKTSEDSRPNSSSSSRAPKTLRIMAPFTPAQNIPRGAIHALQALLGYFLMLAVMTFQAGYLISVVIGLGLGEILFG</sequence>
<keyword evidence="5" id="KW-0406">Ion transport</keyword>
<dbReference type="Pfam" id="PF04145">
    <property type="entry name" value="Ctr"/>
    <property type="match status" value="1"/>
</dbReference>
<evidence type="ECO:0000256" key="1">
    <source>
        <dbReference type="ARBA" id="ARBA00004141"/>
    </source>
</evidence>
<evidence type="ECO:0000256" key="2">
    <source>
        <dbReference type="ARBA" id="ARBA00022692"/>
    </source>
</evidence>
<keyword evidence="5" id="KW-0813">Transport</keyword>
<dbReference type="PANTHER" id="PTHR12483">
    <property type="entry name" value="SOLUTE CARRIER FAMILY 31 COPPER TRANSPORTERS"/>
    <property type="match status" value="1"/>
</dbReference>
<organism evidence="7 8">
    <name type="scientific">Piloderma croceum (strain F 1598)</name>
    <dbReference type="NCBI Taxonomy" id="765440"/>
    <lineage>
        <taxon>Eukaryota</taxon>
        <taxon>Fungi</taxon>
        <taxon>Dikarya</taxon>
        <taxon>Basidiomycota</taxon>
        <taxon>Agaricomycotina</taxon>
        <taxon>Agaricomycetes</taxon>
        <taxon>Agaricomycetidae</taxon>
        <taxon>Atheliales</taxon>
        <taxon>Atheliaceae</taxon>
        <taxon>Piloderma</taxon>
    </lineage>
</organism>
<keyword evidence="5" id="KW-0186">Copper</keyword>
<gene>
    <name evidence="7" type="ORF">PILCRDRAFT_52569</name>
</gene>
<comment type="subcellular location">
    <subcellularLocation>
        <location evidence="1 5">Membrane</location>
        <topology evidence="1 5">Multi-pass membrane protein</topology>
    </subcellularLocation>
</comment>
<dbReference type="STRING" id="765440.A0A0C3APD8"/>
<feature type="non-terminal residue" evidence="7">
    <location>
        <position position="138"/>
    </location>
</feature>
<dbReference type="PANTHER" id="PTHR12483:SF27">
    <property type="entry name" value="COPPER TRANSPORT PROTEIN CTR1"/>
    <property type="match status" value="1"/>
</dbReference>
<feature type="region of interest" description="Disordered" evidence="6">
    <location>
        <begin position="54"/>
        <end position="82"/>
    </location>
</feature>
<evidence type="ECO:0000256" key="5">
    <source>
        <dbReference type="RuleBase" id="RU367022"/>
    </source>
</evidence>
<keyword evidence="3 5" id="KW-1133">Transmembrane helix</keyword>
<feature type="transmembrane region" description="Helical" evidence="5">
    <location>
        <begin position="106"/>
        <end position="132"/>
    </location>
</feature>
<reference evidence="7 8" key="1">
    <citation type="submission" date="2014-04" db="EMBL/GenBank/DDBJ databases">
        <authorList>
            <consortium name="DOE Joint Genome Institute"/>
            <person name="Kuo A."/>
            <person name="Tarkka M."/>
            <person name="Buscot F."/>
            <person name="Kohler A."/>
            <person name="Nagy L.G."/>
            <person name="Floudas D."/>
            <person name="Copeland A."/>
            <person name="Barry K.W."/>
            <person name="Cichocki N."/>
            <person name="Veneault-Fourrey C."/>
            <person name="LaButti K."/>
            <person name="Lindquist E.A."/>
            <person name="Lipzen A."/>
            <person name="Lundell T."/>
            <person name="Morin E."/>
            <person name="Murat C."/>
            <person name="Sun H."/>
            <person name="Tunlid A."/>
            <person name="Henrissat B."/>
            <person name="Grigoriev I.V."/>
            <person name="Hibbett D.S."/>
            <person name="Martin F."/>
            <person name="Nordberg H.P."/>
            <person name="Cantor M.N."/>
            <person name="Hua S.X."/>
        </authorList>
    </citation>
    <scope>NUCLEOTIDE SEQUENCE [LARGE SCALE GENOMIC DNA]</scope>
    <source>
        <strain evidence="7 8">F 1598</strain>
    </source>
</reference>
<proteinExistence type="inferred from homology"/>
<dbReference type="HOGENOM" id="CLU_090404_0_1_1"/>
<dbReference type="AlphaFoldDB" id="A0A0C3APD8"/>
<evidence type="ECO:0000256" key="6">
    <source>
        <dbReference type="SAM" id="MobiDB-lite"/>
    </source>
</evidence>
<dbReference type="GO" id="GO:0005375">
    <property type="term" value="F:copper ion transmembrane transporter activity"/>
    <property type="evidence" value="ECO:0007669"/>
    <property type="project" value="UniProtKB-UniRule"/>
</dbReference>
<evidence type="ECO:0000313" key="7">
    <source>
        <dbReference type="EMBL" id="KIM75753.1"/>
    </source>
</evidence>
<accession>A0A0C3APD8</accession>
<keyword evidence="2 5" id="KW-0812">Transmembrane</keyword>
<keyword evidence="5" id="KW-0187">Copper transport</keyword>
<dbReference type="InterPro" id="IPR007274">
    <property type="entry name" value="Cop_transporter"/>
</dbReference>
<name>A0A0C3APD8_PILCF</name>
<dbReference type="EMBL" id="KN833043">
    <property type="protein sequence ID" value="KIM75753.1"/>
    <property type="molecule type" value="Genomic_DNA"/>
</dbReference>
<evidence type="ECO:0000256" key="4">
    <source>
        <dbReference type="ARBA" id="ARBA00023136"/>
    </source>
</evidence>
<keyword evidence="4 5" id="KW-0472">Membrane</keyword>
<comment type="similarity">
    <text evidence="5">Belongs to the copper transporter (Ctr) (TC 1.A.56) family. SLC31A subfamily.</text>
</comment>